<gene>
    <name evidence="1" type="ordered locus">CLDAP_15730</name>
</gene>
<organism evidence="1 2">
    <name type="scientific">Caldilinea aerophila (strain DSM 14535 / JCM 11387 / NBRC 104270 / STL-6-O1)</name>
    <dbReference type="NCBI Taxonomy" id="926550"/>
    <lineage>
        <taxon>Bacteria</taxon>
        <taxon>Bacillati</taxon>
        <taxon>Chloroflexota</taxon>
        <taxon>Caldilineae</taxon>
        <taxon>Caldilineales</taxon>
        <taxon>Caldilineaceae</taxon>
        <taxon>Caldilinea</taxon>
    </lineage>
</organism>
<dbReference type="KEGG" id="cap:CLDAP_15730"/>
<reference evidence="1 2" key="1">
    <citation type="submission" date="2012-02" db="EMBL/GenBank/DDBJ databases">
        <title>Complete genome sequence of Caldilinea aerophila DSM 14535 (= NBRC 102666).</title>
        <authorList>
            <person name="Oguchi A."/>
            <person name="Hosoyama A."/>
            <person name="Sekine M."/>
            <person name="Fukai R."/>
            <person name="Kato Y."/>
            <person name="Nakamura S."/>
            <person name="Hanada S."/>
            <person name="Yamazaki S."/>
            <person name="Fujita N."/>
        </authorList>
    </citation>
    <scope>NUCLEOTIDE SEQUENCE [LARGE SCALE GENOMIC DNA]</scope>
    <source>
        <strain evidence="2">DSM 14535 / JCM 11387 / NBRC 104270 / STL-6-O1</strain>
    </source>
</reference>
<accession>I0I2X5</accession>
<dbReference type="AlphaFoldDB" id="I0I2X5"/>
<sequence>MAPPYSLHPSIGIGRGAQLILLVKLAGKTKGDLVVGPNPLFAYHPVSLFMLQVQALPASA</sequence>
<dbReference type="Proteomes" id="UP000007880">
    <property type="component" value="Chromosome"/>
</dbReference>
<dbReference type="HOGENOM" id="CLU_2932532_0_0_0"/>
<dbReference type="RefSeq" id="WP_014432851.1">
    <property type="nucleotide sequence ID" value="NC_017079.1"/>
</dbReference>
<keyword evidence="2" id="KW-1185">Reference proteome</keyword>
<dbReference type="STRING" id="926550.CLDAP_15730"/>
<evidence type="ECO:0000313" key="2">
    <source>
        <dbReference type="Proteomes" id="UP000007880"/>
    </source>
</evidence>
<evidence type="ECO:0000313" key="1">
    <source>
        <dbReference type="EMBL" id="BAL99612.1"/>
    </source>
</evidence>
<name>I0I2X5_CALAS</name>
<dbReference type="EMBL" id="AP012337">
    <property type="protein sequence ID" value="BAL99612.1"/>
    <property type="molecule type" value="Genomic_DNA"/>
</dbReference>
<protein>
    <submittedName>
        <fullName evidence="1">Uncharacterized protein</fullName>
    </submittedName>
</protein>
<proteinExistence type="predicted"/>